<dbReference type="InterPro" id="IPR036220">
    <property type="entry name" value="UDP-Glc/GDP-Man_DH_C_sf"/>
</dbReference>
<keyword evidence="1 5" id="KW-0560">Oxidoreductase</keyword>
<dbReference type="Pfam" id="PF00984">
    <property type="entry name" value="UDPG_MGDP_dh"/>
    <property type="match status" value="1"/>
</dbReference>
<dbReference type="STRING" id="234267.Acid_4597"/>
<dbReference type="FunCoup" id="Q01XQ9">
    <property type="interactions" value="557"/>
</dbReference>
<dbReference type="InterPro" id="IPR008927">
    <property type="entry name" value="6-PGluconate_DH-like_C_sf"/>
</dbReference>
<dbReference type="PIRSF" id="PIRSF000124">
    <property type="entry name" value="UDPglc_GDPman_dh"/>
    <property type="match status" value="1"/>
</dbReference>
<dbReference type="PIRSF" id="PIRSF500136">
    <property type="entry name" value="UDP_ManNAc_DH"/>
    <property type="match status" value="1"/>
</dbReference>
<dbReference type="HOGENOM" id="CLU_023810_3_2_0"/>
<comment type="similarity">
    <text evidence="3">Belongs to the UDP-glucose/GDP-mannose dehydrogenase family.</text>
</comment>
<dbReference type="InterPro" id="IPR014027">
    <property type="entry name" value="UDP-Glc/GDP-Man_DH_C"/>
</dbReference>
<protein>
    <submittedName>
        <fullName evidence="5">UDP-glucose 6-dehydrogenase</fullName>
        <ecNumber evidence="5">1.1.1.22</ecNumber>
    </submittedName>
</protein>
<organism evidence="5">
    <name type="scientific">Solibacter usitatus (strain Ellin6076)</name>
    <dbReference type="NCBI Taxonomy" id="234267"/>
    <lineage>
        <taxon>Bacteria</taxon>
        <taxon>Pseudomonadati</taxon>
        <taxon>Acidobacteriota</taxon>
        <taxon>Terriglobia</taxon>
        <taxon>Bryobacterales</taxon>
        <taxon>Solibacteraceae</taxon>
        <taxon>Candidatus Solibacter</taxon>
    </lineage>
</organism>
<dbReference type="SUPFAM" id="SSF51735">
    <property type="entry name" value="NAD(P)-binding Rossmann-fold domains"/>
    <property type="match status" value="1"/>
</dbReference>
<dbReference type="GO" id="GO:0003979">
    <property type="term" value="F:UDP-glucose 6-dehydrogenase activity"/>
    <property type="evidence" value="ECO:0007669"/>
    <property type="project" value="UniProtKB-EC"/>
</dbReference>
<dbReference type="NCBIfam" id="TIGR03026">
    <property type="entry name" value="NDP-sugDHase"/>
    <property type="match status" value="1"/>
</dbReference>
<evidence type="ECO:0000259" key="4">
    <source>
        <dbReference type="SMART" id="SM00984"/>
    </source>
</evidence>
<dbReference type="PANTHER" id="PTHR43491">
    <property type="entry name" value="UDP-N-ACETYL-D-MANNOSAMINE DEHYDROGENASE"/>
    <property type="match status" value="1"/>
</dbReference>
<dbReference type="SUPFAM" id="SSF52413">
    <property type="entry name" value="UDP-glucose/GDP-mannose dehydrogenase C-terminal domain"/>
    <property type="match status" value="1"/>
</dbReference>
<feature type="domain" description="UDP-glucose/GDP-mannose dehydrogenase C-terminal" evidence="4">
    <location>
        <begin position="340"/>
        <end position="433"/>
    </location>
</feature>
<evidence type="ECO:0000256" key="3">
    <source>
        <dbReference type="PIRNR" id="PIRNR000124"/>
    </source>
</evidence>
<proteinExistence type="inferred from homology"/>
<dbReference type="EMBL" id="CP000473">
    <property type="protein sequence ID" value="ABJ85556.1"/>
    <property type="molecule type" value="Genomic_DNA"/>
</dbReference>
<dbReference type="KEGG" id="sus:Acid_4597"/>
<dbReference type="InParanoid" id="Q01XQ9"/>
<evidence type="ECO:0000313" key="5">
    <source>
        <dbReference type="EMBL" id="ABJ85556.1"/>
    </source>
</evidence>
<dbReference type="PANTHER" id="PTHR43491:SF1">
    <property type="entry name" value="UDP-N-ACETYL-D-MANNOSAMINE DEHYDROGENASE"/>
    <property type="match status" value="1"/>
</dbReference>
<dbReference type="AlphaFoldDB" id="Q01XQ9"/>
<dbReference type="InterPro" id="IPR036291">
    <property type="entry name" value="NAD(P)-bd_dom_sf"/>
</dbReference>
<dbReference type="SMART" id="SM00984">
    <property type="entry name" value="UDPG_MGDP_dh_C"/>
    <property type="match status" value="1"/>
</dbReference>
<dbReference type="Pfam" id="PF03720">
    <property type="entry name" value="UDPG_MGDP_dh_C"/>
    <property type="match status" value="1"/>
</dbReference>
<dbReference type="OrthoDB" id="9803238at2"/>
<dbReference type="Gene3D" id="3.40.50.720">
    <property type="entry name" value="NAD(P)-binding Rossmann-like Domain"/>
    <property type="match status" value="2"/>
</dbReference>
<name>Q01XQ9_SOLUE</name>
<dbReference type="GO" id="GO:0016628">
    <property type="term" value="F:oxidoreductase activity, acting on the CH-CH group of donors, NAD or NADP as acceptor"/>
    <property type="evidence" value="ECO:0007669"/>
    <property type="project" value="InterPro"/>
</dbReference>
<gene>
    <name evidence="5" type="ordered locus">Acid_4597</name>
</gene>
<dbReference type="EC" id="1.1.1.22" evidence="5"/>
<evidence type="ECO:0000256" key="1">
    <source>
        <dbReference type="ARBA" id="ARBA00023002"/>
    </source>
</evidence>
<evidence type="ECO:0000256" key="2">
    <source>
        <dbReference type="ARBA" id="ARBA00023027"/>
    </source>
</evidence>
<reference evidence="5" key="1">
    <citation type="submission" date="2006-10" db="EMBL/GenBank/DDBJ databases">
        <title>Complete sequence of Solibacter usitatus Ellin6076.</title>
        <authorList>
            <consortium name="US DOE Joint Genome Institute"/>
            <person name="Copeland A."/>
            <person name="Lucas S."/>
            <person name="Lapidus A."/>
            <person name="Barry K."/>
            <person name="Detter J.C."/>
            <person name="Glavina del Rio T."/>
            <person name="Hammon N."/>
            <person name="Israni S."/>
            <person name="Dalin E."/>
            <person name="Tice H."/>
            <person name="Pitluck S."/>
            <person name="Thompson L.S."/>
            <person name="Brettin T."/>
            <person name="Bruce D."/>
            <person name="Han C."/>
            <person name="Tapia R."/>
            <person name="Gilna P."/>
            <person name="Schmutz J."/>
            <person name="Larimer F."/>
            <person name="Land M."/>
            <person name="Hauser L."/>
            <person name="Kyrpides N."/>
            <person name="Mikhailova N."/>
            <person name="Janssen P.H."/>
            <person name="Kuske C.R."/>
            <person name="Richardson P."/>
        </authorList>
    </citation>
    <scope>NUCLEOTIDE SEQUENCE</scope>
    <source>
        <strain evidence="5">Ellin6076</strain>
    </source>
</reference>
<dbReference type="InterPro" id="IPR001732">
    <property type="entry name" value="UDP-Glc/GDP-Man_DH_N"/>
</dbReference>
<dbReference type="InterPro" id="IPR017476">
    <property type="entry name" value="UDP-Glc/GDP-Man"/>
</dbReference>
<dbReference type="SUPFAM" id="SSF48179">
    <property type="entry name" value="6-phosphogluconate dehydrogenase C-terminal domain-like"/>
    <property type="match status" value="1"/>
</dbReference>
<keyword evidence="2" id="KW-0520">NAD</keyword>
<dbReference type="InterPro" id="IPR028359">
    <property type="entry name" value="UDP_ManNAc/GlcNAc_DH"/>
</dbReference>
<dbReference type="InterPro" id="IPR014026">
    <property type="entry name" value="UDP-Glc/GDP-Man_DH_dimer"/>
</dbReference>
<dbReference type="GO" id="GO:0051287">
    <property type="term" value="F:NAD binding"/>
    <property type="evidence" value="ECO:0007669"/>
    <property type="project" value="InterPro"/>
</dbReference>
<accession>Q01XQ9</accession>
<dbReference type="Pfam" id="PF03721">
    <property type="entry name" value="UDPG_MGDP_dh_N"/>
    <property type="match status" value="1"/>
</dbReference>
<sequence length="442" mass="47938">MIEPQIVSPTATTEILAEKIRTRKARVGIVGLGYVGLPLAVEFAKAGFEVTGIDISEEKANRVNAGDSYIGDIASSALAPLVESGKLRATTDFSAVLDLDTINICVPTPLRKTKDPDMSFIVSSCQEIARHFHAGMLVILESTTYPGTTDEVVLPMLAKTGLEVGRDFFLCFSPERVDPGNPRYQTSNIPKVVGGCTPECTEMGRRFYSEALQHVVPVSSTQVAEMVKLLENTFRMINIGLVNEIAMMCDRIGINVWEVIDAAATKPFGFMPFYPGPGLGGHCIPIDPFYLSWKTKQAGIEARFIELAGYINGQMPHFVVDKIQNALNDAGLAVKGSKIHVMGVAYKRDIDDVRESPALDVLLLLQRKGATVTYSDPHVPSLRLDGVELQGAPESTAAGADCVVIITDHAAFDYAALLERSRLIVDTRNALKGVSSNKIVRL</sequence>
<dbReference type="eggNOG" id="COG0677">
    <property type="taxonomic scope" value="Bacteria"/>
</dbReference>
<dbReference type="GO" id="GO:0000271">
    <property type="term" value="P:polysaccharide biosynthetic process"/>
    <property type="evidence" value="ECO:0007669"/>
    <property type="project" value="InterPro"/>
</dbReference>